<gene>
    <name evidence="2" type="ORF">RBB77_01630</name>
</gene>
<evidence type="ECO:0000259" key="1">
    <source>
        <dbReference type="PROSITE" id="PS51782"/>
    </source>
</evidence>
<proteinExistence type="predicted"/>
<reference evidence="2" key="1">
    <citation type="submission" date="2023-08" db="EMBL/GenBank/DDBJ databases">
        <authorList>
            <person name="Messyasz A."/>
            <person name="Mannisto M.K."/>
            <person name="Kerkhof L.J."/>
            <person name="Haggblom M."/>
        </authorList>
    </citation>
    <scope>NUCLEOTIDE SEQUENCE</scope>
    <source>
        <strain evidence="2">X5P6</strain>
    </source>
</reference>
<dbReference type="AlphaFoldDB" id="A0AAU7ZRR1"/>
<dbReference type="SMART" id="SM00257">
    <property type="entry name" value="LysM"/>
    <property type="match status" value="1"/>
</dbReference>
<accession>A0AAU7ZRR1</accession>
<protein>
    <submittedName>
        <fullName evidence="2">LysM peptidoglycan-binding domain-containing protein</fullName>
    </submittedName>
</protein>
<evidence type="ECO:0000313" key="2">
    <source>
        <dbReference type="EMBL" id="XCB33610.1"/>
    </source>
</evidence>
<dbReference type="EMBL" id="CP132942">
    <property type="protein sequence ID" value="XCB33610.1"/>
    <property type="molecule type" value="Genomic_DNA"/>
</dbReference>
<dbReference type="SUPFAM" id="SSF54106">
    <property type="entry name" value="LysM domain"/>
    <property type="match status" value="1"/>
</dbReference>
<dbReference type="RefSeq" id="WP_353064448.1">
    <property type="nucleotide sequence ID" value="NZ_CP132942.1"/>
</dbReference>
<dbReference type="CDD" id="cd00118">
    <property type="entry name" value="LysM"/>
    <property type="match status" value="1"/>
</dbReference>
<dbReference type="Pfam" id="PF01476">
    <property type="entry name" value="LysM"/>
    <property type="match status" value="1"/>
</dbReference>
<dbReference type="Pfam" id="PF19266">
    <property type="entry name" value="CIS_tube"/>
    <property type="match status" value="1"/>
</dbReference>
<feature type="domain" description="LysM" evidence="1">
    <location>
        <begin position="169"/>
        <end position="216"/>
    </location>
</feature>
<reference evidence="2" key="2">
    <citation type="journal article" date="2024" name="Environ. Microbiol.">
        <title>Genome analysis and description of Tunturibacter gen. nov. expands the diversity of Terriglobia in tundra soils.</title>
        <authorList>
            <person name="Messyasz A."/>
            <person name="Mannisto M.K."/>
            <person name="Kerkhof L.J."/>
            <person name="Haggblom M.M."/>
        </authorList>
    </citation>
    <scope>NUCLEOTIDE SEQUENCE</scope>
    <source>
        <strain evidence="2">X5P6</strain>
    </source>
</reference>
<dbReference type="Gene3D" id="3.10.350.10">
    <property type="entry name" value="LysM domain"/>
    <property type="match status" value="1"/>
</dbReference>
<organism evidence="2">
    <name type="scientific">Tunturiibacter psychrotolerans</name>
    <dbReference type="NCBI Taxonomy" id="3069686"/>
    <lineage>
        <taxon>Bacteria</taxon>
        <taxon>Pseudomonadati</taxon>
        <taxon>Acidobacteriota</taxon>
        <taxon>Terriglobia</taxon>
        <taxon>Terriglobales</taxon>
        <taxon>Acidobacteriaceae</taxon>
        <taxon>Tunturiibacter</taxon>
    </lineage>
</organism>
<dbReference type="PROSITE" id="PS51782">
    <property type="entry name" value="LYSM"/>
    <property type="match status" value="1"/>
</dbReference>
<dbReference type="KEGG" id="tpsc:RBB77_01630"/>
<dbReference type="InterPro" id="IPR045361">
    <property type="entry name" value="CIS_tube_prot_N"/>
</dbReference>
<name>A0AAU7ZRR1_9BACT</name>
<dbReference type="InterPro" id="IPR036779">
    <property type="entry name" value="LysM_dom_sf"/>
</dbReference>
<dbReference type="InterPro" id="IPR018392">
    <property type="entry name" value="LysM"/>
</dbReference>
<sequence length="229" mass="25312">MPLEKLTILPENSGPIQALFNPEHYTVSKSLQLAEVVIPGLDAPVVQYVRGQNEKVTMELFFDTTDFGMVDPVVDVRSLTGQIYQLLKIDGNLHAPPRVQLAWGTGGKLTSYGASISPWLLLESISEEFSLFSPQGVPLRAKLNVSFREAWTIAQQLQVTPRHSSDRTTLHQVVRGETLAQISYQQYKDPTQWRLIADANSLANPRLLTPGQTLTIPPYPSSTTTTGGQ</sequence>